<dbReference type="EMBL" id="OR769223">
    <property type="protein sequence ID" value="WQJ53562.1"/>
    <property type="molecule type" value="Genomic_DNA"/>
</dbReference>
<evidence type="ECO:0000313" key="2">
    <source>
        <dbReference type="Proteomes" id="UP001358193"/>
    </source>
</evidence>
<accession>A0ABZ0Z5S0</accession>
<keyword evidence="2" id="KW-1185">Reference proteome</keyword>
<organism evidence="1 2">
    <name type="scientific">phage Lak_Megaphage_Sonny</name>
    <dbReference type="NCBI Taxonomy" id="3109229"/>
    <lineage>
        <taxon>Viruses</taxon>
        <taxon>Duplodnaviria</taxon>
        <taxon>Heunggongvirae</taxon>
        <taxon>Uroviricota</taxon>
        <taxon>Caudoviricetes</taxon>
        <taxon>Caudoviricetes code 15 clade</taxon>
    </lineage>
</organism>
<name>A0ABZ0Z5S0_9CAUD</name>
<evidence type="ECO:0008006" key="3">
    <source>
        <dbReference type="Google" id="ProtNLM"/>
    </source>
</evidence>
<evidence type="ECO:0000313" key="1">
    <source>
        <dbReference type="EMBL" id="WQJ53562.1"/>
    </source>
</evidence>
<proteinExistence type="predicted"/>
<protein>
    <recommendedName>
        <fullName evidence="3">Type I restriction modification DNA specificity domain-containing protein</fullName>
    </recommendedName>
</protein>
<reference evidence="1 2" key="1">
    <citation type="submission" date="2023-11" db="EMBL/GenBank/DDBJ databases">
        <authorList>
            <person name="Cook R."/>
            <person name="Crisci M."/>
            <person name="Pye H."/>
            <person name="Adriaenssens E."/>
            <person name="Santini J."/>
        </authorList>
    </citation>
    <scope>NUCLEOTIDE SEQUENCE [LARGE SCALE GENOMIC DNA]</scope>
    <source>
        <strain evidence="1">Lak_Megaphage_Sonny</strain>
    </source>
</reference>
<sequence length="223" mass="26220">MKIFNITKNIIKDTRDILETSAFGIYNYQVLFNQTYRYDFYLFGKLIYTYEKNIKELDGISFKEKICAEWYAKNARKCCGHKYLVNYMDHDIYLMGDEKLMQYGTFRISCGNSGPVTLNNFNIIFNFKLEYTSTYSHLCIANNTVNINNLKNFTADECVNFVLCTYNLKGVSKKVVSSFDVIKMKQIPVIQPVSMEMQELKKLVDTFHEDQKLYIEITKKLLK</sequence>
<dbReference type="Proteomes" id="UP001358193">
    <property type="component" value="Segment"/>
</dbReference>